<evidence type="ECO:0000256" key="2">
    <source>
        <dbReference type="PROSITE-ProRule" id="PRU01091"/>
    </source>
</evidence>
<proteinExistence type="predicted"/>
<evidence type="ECO:0000259" key="3">
    <source>
        <dbReference type="PROSITE" id="PS51755"/>
    </source>
</evidence>
<keyword evidence="5" id="KW-1185">Reference proteome</keyword>
<dbReference type="InterPro" id="IPR016032">
    <property type="entry name" value="Sig_transdc_resp-reg_C-effctor"/>
</dbReference>
<dbReference type="Pfam" id="PF00486">
    <property type="entry name" value="Trans_reg_C"/>
    <property type="match status" value="1"/>
</dbReference>
<dbReference type="Proteomes" id="UP001218231">
    <property type="component" value="Chromosome"/>
</dbReference>
<protein>
    <submittedName>
        <fullName evidence="4">Winged helix-turn-helix domain-containing protein</fullName>
    </submittedName>
</protein>
<dbReference type="RefSeq" id="WP_273618100.1">
    <property type="nucleotide sequence ID" value="NZ_CP117417.1"/>
</dbReference>
<feature type="domain" description="OmpR/PhoB-type" evidence="3">
    <location>
        <begin position="119"/>
        <end position="217"/>
    </location>
</feature>
<dbReference type="SMART" id="SM00862">
    <property type="entry name" value="Trans_reg_C"/>
    <property type="match status" value="1"/>
</dbReference>
<feature type="DNA-binding region" description="OmpR/PhoB-type" evidence="2">
    <location>
        <begin position="119"/>
        <end position="217"/>
    </location>
</feature>
<gene>
    <name evidence="4" type="ORF">PQ457_01800</name>
</gene>
<accession>A0ABY7U0X3</accession>
<dbReference type="InterPro" id="IPR001867">
    <property type="entry name" value="OmpR/PhoB-type_DNA-bd"/>
</dbReference>
<dbReference type="InterPro" id="IPR036388">
    <property type="entry name" value="WH-like_DNA-bd_sf"/>
</dbReference>
<dbReference type="CDD" id="cd00383">
    <property type="entry name" value="trans_reg_C"/>
    <property type="match status" value="1"/>
</dbReference>
<evidence type="ECO:0000256" key="1">
    <source>
        <dbReference type="ARBA" id="ARBA00023125"/>
    </source>
</evidence>
<evidence type="ECO:0000313" key="4">
    <source>
        <dbReference type="EMBL" id="WCT77739.1"/>
    </source>
</evidence>
<keyword evidence="1 2" id="KW-0238">DNA-binding</keyword>
<dbReference type="SUPFAM" id="SSF46894">
    <property type="entry name" value="C-terminal effector domain of the bipartite response regulators"/>
    <property type="match status" value="1"/>
</dbReference>
<evidence type="ECO:0000313" key="5">
    <source>
        <dbReference type="Proteomes" id="UP001218231"/>
    </source>
</evidence>
<sequence>MRCFHWLAGRSIFGDVDLRISGWRMQSDSINSLEAIRDLSPDTPILVDHETVDAGVWRWLNGTRGVRLRRWALVVGIGDGQERARLLRRGFGDICDSGIGLPELHARALRITQQAEALVRWRQHGPLRLDLIERDAFVGDKSVGLHPREFAVLWRLMDTPGETVGKRELLRDVWNLSFVPETNSVAVHTSRLRSKLAVAGLPGWIQTAPGGGYQLVGRAEMDQKISENIQMGVTLV</sequence>
<reference evidence="4 5" key="1">
    <citation type="submission" date="2023-02" db="EMBL/GenBank/DDBJ databases">
        <title>Genome sequence of Novosphingobium humi KACC 19094.</title>
        <authorList>
            <person name="Kim S."/>
            <person name="Heo J."/>
            <person name="Kwon S.-W."/>
        </authorList>
    </citation>
    <scope>NUCLEOTIDE SEQUENCE [LARGE SCALE GENOMIC DNA]</scope>
    <source>
        <strain evidence="4 5">KACC 19094</strain>
    </source>
</reference>
<dbReference type="PROSITE" id="PS51755">
    <property type="entry name" value="OMPR_PHOB"/>
    <property type="match status" value="1"/>
</dbReference>
<name>A0ABY7U0X3_9SPHN</name>
<dbReference type="Gene3D" id="1.10.10.10">
    <property type="entry name" value="Winged helix-like DNA-binding domain superfamily/Winged helix DNA-binding domain"/>
    <property type="match status" value="1"/>
</dbReference>
<dbReference type="EMBL" id="CP117417">
    <property type="protein sequence ID" value="WCT77739.1"/>
    <property type="molecule type" value="Genomic_DNA"/>
</dbReference>
<organism evidence="4 5">
    <name type="scientific">Novosphingobium humi</name>
    <dbReference type="NCBI Taxonomy" id="2282397"/>
    <lineage>
        <taxon>Bacteria</taxon>
        <taxon>Pseudomonadati</taxon>
        <taxon>Pseudomonadota</taxon>
        <taxon>Alphaproteobacteria</taxon>
        <taxon>Sphingomonadales</taxon>
        <taxon>Sphingomonadaceae</taxon>
        <taxon>Novosphingobium</taxon>
    </lineage>
</organism>